<evidence type="ECO:0000313" key="1">
    <source>
        <dbReference type="EMBL" id="MBW79687.1"/>
    </source>
</evidence>
<name>A0A2M4DQ60_ANODA</name>
<sequence length="142" mass="16388">MKQFLYTLRKTVRQLLFSRQLFTLLLIIIHGSVASVSSARGEGVLLLFRLCRSSLSHLTRSFNLQQLVLRPPVSEFLFEKHYPIVMTDHGGGIVRTTVSIVMCRLRTVRTGREMVIVVFHIRRHAQPILASDRTGSFRCFRF</sequence>
<proteinExistence type="predicted"/>
<reference evidence="1" key="1">
    <citation type="submission" date="2018-01" db="EMBL/GenBank/DDBJ databases">
        <title>An insight into the sialome of Amazonian anophelines.</title>
        <authorList>
            <person name="Ribeiro J.M."/>
            <person name="Scarpassa V."/>
            <person name="Calvo E."/>
        </authorList>
    </citation>
    <scope>NUCLEOTIDE SEQUENCE</scope>
</reference>
<organism evidence="1">
    <name type="scientific">Anopheles darlingi</name>
    <name type="common">Mosquito</name>
    <dbReference type="NCBI Taxonomy" id="43151"/>
    <lineage>
        <taxon>Eukaryota</taxon>
        <taxon>Metazoa</taxon>
        <taxon>Ecdysozoa</taxon>
        <taxon>Arthropoda</taxon>
        <taxon>Hexapoda</taxon>
        <taxon>Insecta</taxon>
        <taxon>Pterygota</taxon>
        <taxon>Neoptera</taxon>
        <taxon>Endopterygota</taxon>
        <taxon>Diptera</taxon>
        <taxon>Nematocera</taxon>
        <taxon>Culicoidea</taxon>
        <taxon>Culicidae</taxon>
        <taxon>Anophelinae</taxon>
        <taxon>Anopheles</taxon>
    </lineage>
</organism>
<dbReference type="AlphaFoldDB" id="A0A2M4DQ60"/>
<protein>
    <submittedName>
        <fullName evidence="1">Putative secreted protein</fullName>
    </submittedName>
</protein>
<accession>A0A2M4DQ60</accession>
<dbReference type="EMBL" id="GGFL01015509">
    <property type="protein sequence ID" value="MBW79687.1"/>
    <property type="molecule type" value="Transcribed_RNA"/>
</dbReference>